<dbReference type="Gene3D" id="1.10.238.20">
    <property type="entry name" value="Pheromone/general odorant binding protein domain"/>
    <property type="match status" value="2"/>
</dbReference>
<dbReference type="InterPro" id="IPR006170">
    <property type="entry name" value="PBP/GOBP"/>
</dbReference>
<dbReference type="PANTHER" id="PTHR11857:SF46">
    <property type="entry name" value="GENERAL ODORANT-BINDING PROTEIN 99A-RELATED"/>
    <property type="match status" value="1"/>
</dbReference>
<evidence type="ECO:0000256" key="2">
    <source>
        <dbReference type="ARBA" id="ARBA00008098"/>
    </source>
</evidence>
<dbReference type="PANTHER" id="PTHR11857">
    <property type="entry name" value="ODORANT BINDING PROTEIN-RELATED"/>
    <property type="match status" value="1"/>
</dbReference>
<evidence type="ECO:0000256" key="1">
    <source>
        <dbReference type="ARBA" id="ARBA00004613"/>
    </source>
</evidence>
<comment type="subcellular location">
    <subcellularLocation>
        <location evidence="1">Secreted</location>
    </subcellularLocation>
</comment>
<name>A0ABM1XXV1_AEDAL</name>
<reference evidence="7" key="1">
    <citation type="journal article" date="2015" name="Proc. Natl. Acad. Sci. U.S.A.">
        <title>Genome sequence of the Asian Tiger mosquito, Aedes albopictus, reveals insights into its biology, genetics, and evolution.</title>
        <authorList>
            <person name="Chen X.G."/>
            <person name="Jiang X."/>
            <person name="Gu J."/>
            <person name="Xu M."/>
            <person name="Wu Y."/>
            <person name="Deng Y."/>
            <person name="Zhang C."/>
            <person name="Bonizzoni M."/>
            <person name="Dermauw W."/>
            <person name="Vontas J."/>
            <person name="Armbruster P."/>
            <person name="Huang X."/>
            <person name="Yang Y."/>
            <person name="Zhang H."/>
            <person name="He W."/>
            <person name="Peng H."/>
            <person name="Liu Y."/>
            <person name="Wu K."/>
            <person name="Chen J."/>
            <person name="Lirakis M."/>
            <person name="Topalis P."/>
            <person name="Van Leeuwen T."/>
            <person name="Hall A.B."/>
            <person name="Jiang X."/>
            <person name="Thorpe C."/>
            <person name="Mueller R.L."/>
            <person name="Sun C."/>
            <person name="Waterhouse R.M."/>
            <person name="Yan G."/>
            <person name="Tu Z.J."/>
            <person name="Fang X."/>
            <person name="James A.A."/>
        </authorList>
    </citation>
    <scope>NUCLEOTIDE SEQUENCE [LARGE SCALE GENOMIC DNA]</scope>
    <source>
        <strain evidence="7">Foshan</strain>
    </source>
</reference>
<dbReference type="Proteomes" id="UP000069940">
    <property type="component" value="Unassembled WGS sequence"/>
</dbReference>
<dbReference type="SUPFAM" id="SSF47565">
    <property type="entry name" value="Insect pheromone/odorant-binding proteins"/>
    <property type="match status" value="2"/>
</dbReference>
<dbReference type="RefSeq" id="XP_029731664.1">
    <property type="nucleotide sequence ID" value="XM_029875804.2"/>
</dbReference>
<dbReference type="Pfam" id="PF01395">
    <property type="entry name" value="PBP_GOBP"/>
    <property type="match status" value="1"/>
</dbReference>
<dbReference type="InterPro" id="IPR036728">
    <property type="entry name" value="PBP_GOBP_sf"/>
</dbReference>
<keyword evidence="4" id="KW-0732">Signal</keyword>
<keyword evidence="3" id="KW-0964">Secreted</keyword>
<keyword evidence="5" id="KW-1015">Disulfide bond</keyword>
<evidence type="ECO:0000256" key="5">
    <source>
        <dbReference type="ARBA" id="ARBA00023157"/>
    </source>
</evidence>
<evidence type="ECO:0000256" key="3">
    <source>
        <dbReference type="ARBA" id="ARBA00022525"/>
    </source>
</evidence>
<dbReference type="GeneID" id="109432647"/>
<organism evidence="6 7">
    <name type="scientific">Aedes albopictus</name>
    <name type="common">Asian tiger mosquito</name>
    <name type="synonym">Stegomyia albopicta</name>
    <dbReference type="NCBI Taxonomy" id="7160"/>
    <lineage>
        <taxon>Eukaryota</taxon>
        <taxon>Metazoa</taxon>
        <taxon>Ecdysozoa</taxon>
        <taxon>Arthropoda</taxon>
        <taxon>Hexapoda</taxon>
        <taxon>Insecta</taxon>
        <taxon>Pterygota</taxon>
        <taxon>Neoptera</taxon>
        <taxon>Endopterygota</taxon>
        <taxon>Diptera</taxon>
        <taxon>Nematocera</taxon>
        <taxon>Culicoidea</taxon>
        <taxon>Culicidae</taxon>
        <taxon>Culicinae</taxon>
        <taxon>Aedini</taxon>
        <taxon>Aedes</taxon>
        <taxon>Stegomyia</taxon>
    </lineage>
</organism>
<sequence>MNIPPKQIHFRTFPSATVTQSTSLAMQVYAPLVILASAISAVACLQEHRVSYKSIQSSTGECDLYLPTDAVRKDCGVRCVSLVNRIWNDTAGRLSESISRFYAEGTQSTCARDRTFQCLKQVSTSIPTRNTCKLAEASVDCYRNNYGQLDVVSPRFVPFSDLQQVQILSQCAEMLGVADKMQFVVRNGVDSIPEGACLVRCLLMRKGLYTDRDGPNLDRVSVQCGGYEGYEQEWRTNVTRCVKVVHAEGIRDKCAQAERIAVDCLQMHLHLYEAKNAKAREQIPFGIEFYTNVNANANAEAGATAAARVITYIFLYYTTYW</sequence>
<keyword evidence="7" id="KW-1185">Reference proteome</keyword>
<dbReference type="EnsemblMetazoa" id="AALFPA23_003852.R4484">
    <property type="protein sequence ID" value="AALFPA23_003852.P4484"/>
    <property type="gene ID" value="AALFPA23_003852"/>
</dbReference>
<evidence type="ECO:0000256" key="4">
    <source>
        <dbReference type="ARBA" id="ARBA00022729"/>
    </source>
</evidence>
<comment type="similarity">
    <text evidence="2">Belongs to the PBP/GOBP family.</text>
</comment>
<evidence type="ECO:0000313" key="7">
    <source>
        <dbReference type="Proteomes" id="UP000069940"/>
    </source>
</evidence>
<protein>
    <submittedName>
        <fullName evidence="6">Uncharacterized protein</fullName>
    </submittedName>
</protein>
<accession>A0ABM1XXV1</accession>
<evidence type="ECO:0000313" key="6">
    <source>
        <dbReference type="EnsemblMetazoa" id="AALFPA23_003852.P4484"/>
    </source>
</evidence>
<dbReference type="CDD" id="cd23992">
    <property type="entry name" value="PBP_GOBP"/>
    <property type="match status" value="1"/>
</dbReference>
<proteinExistence type="inferred from homology"/>
<reference evidence="6" key="2">
    <citation type="submission" date="2025-05" db="UniProtKB">
        <authorList>
            <consortium name="EnsemblMetazoa"/>
        </authorList>
    </citation>
    <scope>IDENTIFICATION</scope>
    <source>
        <strain evidence="6">Foshan</strain>
    </source>
</reference>